<accession>A0ACD1G4N5</accession>
<dbReference type="Proteomes" id="UP000249057">
    <property type="component" value="Unassembled WGS sequence"/>
</dbReference>
<name>A0ACD1G4N5_9EURO</name>
<sequence length="100" mass="11048">MRPRFAAAFIPLSTLEPASCISHRNQQPKQPESSVNHRAVRCLYPILSLLSCFNLLFLLVSFAFNPSFIILPPHSLCAAFCFPSLSLVSFFPSFQSNSGG</sequence>
<reference evidence="1" key="1">
    <citation type="submission" date="2018-02" db="EMBL/GenBank/DDBJ databases">
        <title>The genomes of Aspergillus section Nigri reveals drivers in fungal speciation.</title>
        <authorList>
            <consortium name="DOE Joint Genome Institute"/>
            <person name="Vesth T.C."/>
            <person name="Nybo J."/>
            <person name="Theobald S."/>
            <person name="Brandl J."/>
            <person name="Frisvad J.C."/>
            <person name="Nielsen K.F."/>
            <person name="Lyhne E.K."/>
            <person name="Kogle M.E."/>
            <person name="Kuo A."/>
            <person name="Riley R."/>
            <person name="Clum A."/>
            <person name="Nolan M."/>
            <person name="Lipzen A."/>
            <person name="Salamov A."/>
            <person name="Henrissat B."/>
            <person name="Wiebenga A."/>
            <person name="De vries R.P."/>
            <person name="Grigoriev I.V."/>
            <person name="Mortensen U.H."/>
            <person name="Andersen M.R."/>
            <person name="Baker S.E."/>
        </authorList>
    </citation>
    <scope>NUCLEOTIDE SEQUENCE</scope>
    <source>
        <strain evidence="1">CBS 621.78</strain>
    </source>
</reference>
<protein>
    <submittedName>
        <fullName evidence="1">Uncharacterized protein</fullName>
    </submittedName>
</protein>
<proteinExistence type="predicted"/>
<evidence type="ECO:0000313" key="2">
    <source>
        <dbReference type="Proteomes" id="UP000249057"/>
    </source>
</evidence>
<organism evidence="1 2">
    <name type="scientific">Aspergillus brunneoviolaceus CBS 621.78</name>
    <dbReference type="NCBI Taxonomy" id="1450534"/>
    <lineage>
        <taxon>Eukaryota</taxon>
        <taxon>Fungi</taxon>
        <taxon>Dikarya</taxon>
        <taxon>Ascomycota</taxon>
        <taxon>Pezizomycotina</taxon>
        <taxon>Eurotiomycetes</taxon>
        <taxon>Eurotiomycetidae</taxon>
        <taxon>Eurotiales</taxon>
        <taxon>Aspergillaceae</taxon>
        <taxon>Aspergillus</taxon>
        <taxon>Aspergillus subgen. Circumdati</taxon>
    </lineage>
</organism>
<dbReference type="EMBL" id="KZ825356">
    <property type="protein sequence ID" value="RAH44119.1"/>
    <property type="molecule type" value="Genomic_DNA"/>
</dbReference>
<keyword evidence="2" id="KW-1185">Reference proteome</keyword>
<gene>
    <name evidence="1" type="ORF">BO95DRAFT_185074</name>
</gene>
<evidence type="ECO:0000313" key="1">
    <source>
        <dbReference type="EMBL" id="RAH44119.1"/>
    </source>
</evidence>